<accession>A0AAU6WPP6</accession>
<dbReference type="EMBL" id="CP154834">
    <property type="protein sequence ID" value="XAO74253.1"/>
    <property type="molecule type" value="Genomic_DNA"/>
</dbReference>
<protein>
    <recommendedName>
        <fullName evidence="3">DUF4375 domain-containing protein</fullName>
    </recommendedName>
</protein>
<proteinExistence type="predicted"/>
<reference evidence="1 2" key="1">
    <citation type="submission" date="2024-04" db="EMBL/GenBank/DDBJ databases">
        <title>Genome sequencing and assembly of rice foliar adapted Chryseobacterium endophyticum OsEnb-ALM-A6.</title>
        <authorList>
            <person name="Kumar S."/>
            <person name="Javed M."/>
            <person name="Chouhan V."/>
            <person name="Charishma K."/>
            <person name="Patel A."/>
            <person name="Kumar M."/>
            <person name="Sahu K.P."/>
            <person name="Kumar A."/>
        </authorList>
    </citation>
    <scope>NUCLEOTIDE SEQUENCE [LARGE SCALE GENOMIC DNA]</scope>
    <source>
        <strain evidence="1 2">OsEnb-ALM-A6</strain>
    </source>
</reference>
<name>A0AAU6WPP6_9FLAO</name>
<evidence type="ECO:0008006" key="3">
    <source>
        <dbReference type="Google" id="ProtNLM"/>
    </source>
</evidence>
<evidence type="ECO:0000313" key="1">
    <source>
        <dbReference type="EMBL" id="XAO74253.1"/>
    </source>
</evidence>
<sequence length="161" mass="18726">MVIKTENGIVRKFDKKTFNKIVDTHPEFFDEVIQSPEALYYMYGKNFGSEAGQDTYCLLYAYFIKQRNPGAEKSEQRTRLTDIYLNINSIFGYLSYGGTYFGHQESRLPAESEYSIYVSSDQDNLTGQYDISKQKKLYMQSLRQRIADEVTADNSLTHQEK</sequence>
<evidence type="ECO:0000313" key="2">
    <source>
        <dbReference type="Proteomes" id="UP001463665"/>
    </source>
</evidence>
<organism evidence="1 2">
    <name type="scientific">Chryseobacterium endophyticum</name>
    <dbReference type="NCBI Taxonomy" id="1854762"/>
    <lineage>
        <taxon>Bacteria</taxon>
        <taxon>Pseudomonadati</taxon>
        <taxon>Bacteroidota</taxon>
        <taxon>Flavobacteriia</taxon>
        <taxon>Flavobacteriales</taxon>
        <taxon>Weeksellaceae</taxon>
        <taxon>Chryseobacterium group</taxon>
        <taxon>Chryseobacterium</taxon>
    </lineage>
</organism>
<keyword evidence="2" id="KW-1185">Reference proteome</keyword>
<dbReference type="RefSeq" id="WP_345766453.1">
    <property type="nucleotide sequence ID" value="NZ_CP154834.1"/>
</dbReference>
<dbReference type="AlphaFoldDB" id="A0AAU6WPP6"/>
<dbReference type="Proteomes" id="UP001463665">
    <property type="component" value="Chromosome"/>
</dbReference>
<gene>
    <name evidence="1" type="ORF">AAFP95_21930</name>
</gene>